<dbReference type="GO" id="GO:0004048">
    <property type="term" value="F:anthranilate phosphoribosyltransferase activity"/>
    <property type="evidence" value="ECO:0007669"/>
    <property type="project" value="InterPro"/>
</dbReference>
<dbReference type="InterPro" id="IPR006805">
    <property type="entry name" value="Anth_synth_I_N"/>
</dbReference>
<evidence type="ECO:0000256" key="1">
    <source>
        <dbReference type="ARBA" id="ARBA00001633"/>
    </source>
</evidence>
<reference evidence="16" key="2">
    <citation type="submission" date="2020-02" db="EMBL/GenBank/DDBJ databases">
        <authorList>
            <person name="Studholme D.J."/>
        </authorList>
    </citation>
    <scope>NUCLEOTIDE SEQUENCE</scope>
    <source>
        <strain evidence="16">00238/432</strain>
    </source>
</reference>
<evidence type="ECO:0000256" key="7">
    <source>
        <dbReference type="ARBA" id="ARBA00022822"/>
    </source>
</evidence>
<dbReference type="Gene3D" id="3.20.20.70">
    <property type="entry name" value="Aldolase class I"/>
    <property type="match status" value="1"/>
</dbReference>
<reference evidence="16" key="1">
    <citation type="journal article" date="2015" name="Genom Data">
        <title>Draft genome sequences of Phytophthora kernoviae and Phytophthora ramorum lineage EU2 from Scotland.</title>
        <authorList>
            <person name="Sambles C."/>
            <person name="Schlenzig A."/>
            <person name="O'Neill P."/>
            <person name="Grant M."/>
            <person name="Studholme D.J."/>
        </authorList>
    </citation>
    <scope>NUCLEOTIDE SEQUENCE</scope>
    <source>
        <strain evidence="16">00238/432</strain>
    </source>
</reference>
<comment type="pathway">
    <text evidence="3">Amino-acid biosynthesis; L-tryptophan biosynthesis; L-tryptophan from chorismate: step 2/5.</text>
</comment>
<evidence type="ECO:0000259" key="14">
    <source>
        <dbReference type="Pfam" id="PF02885"/>
    </source>
</evidence>
<dbReference type="Pfam" id="PF00591">
    <property type="entry name" value="Glycos_transf_3"/>
    <property type="match status" value="1"/>
</dbReference>
<comment type="pathway">
    <text evidence="2">Amino-acid biosynthesis; L-tryptophan biosynthesis; L-tryptophan from chorismate: step 4/5.</text>
</comment>
<dbReference type="UniPathway" id="UPA00035">
    <property type="reaction ID" value="UER00043"/>
</dbReference>
<dbReference type="SUPFAM" id="SSF47648">
    <property type="entry name" value="Nucleoside phosphorylase/phosphoribosyltransferase N-terminal domain"/>
    <property type="match status" value="1"/>
</dbReference>
<protein>
    <submittedName>
        <fullName evidence="16">Uncharacterized protein</fullName>
    </submittedName>
</protein>
<dbReference type="InterPro" id="IPR000312">
    <property type="entry name" value="Glycosyl_Trfase_fam3"/>
</dbReference>
<evidence type="ECO:0000313" key="16">
    <source>
        <dbReference type="EMBL" id="KAF4319689.1"/>
    </source>
</evidence>
<dbReference type="Proteomes" id="UP000702964">
    <property type="component" value="Unassembled WGS sequence"/>
</dbReference>
<keyword evidence="6" id="KW-0808">Transferase</keyword>
<organism evidence="16 17">
    <name type="scientific">Phytophthora kernoviae 00238/432</name>
    <dbReference type="NCBI Taxonomy" id="1284355"/>
    <lineage>
        <taxon>Eukaryota</taxon>
        <taxon>Sar</taxon>
        <taxon>Stramenopiles</taxon>
        <taxon>Oomycota</taxon>
        <taxon>Peronosporomycetes</taxon>
        <taxon>Peronosporales</taxon>
        <taxon>Peronosporaceae</taxon>
        <taxon>Phytophthora</taxon>
    </lineage>
</organism>
<evidence type="ECO:0000256" key="9">
    <source>
        <dbReference type="ARBA" id="ARBA00023239"/>
    </source>
</evidence>
<keyword evidence="7" id="KW-0822">Tryptophan biosynthesis</keyword>
<dbReference type="GO" id="GO:0005829">
    <property type="term" value="C:cytosol"/>
    <property type="evidence" value="ECO:0007669"/>
    <property type="project" value="TreeGrafter"/>
</dbReference>
<accession>A0A8J4WAV9</accession>
<dbReference type="GO" id="GO:0000162">
    <property type="term" value="P:L-tryptophan biosynthetic process"/>
    <property type="evidence" value="ECO:0007669"/>
    <property type="project" value="UniProtKB-UniPathway"/>
</dbReference>
<keyword evidence="8" id="KW-0057">Aromatic amino acid biosynthesis</keyword>
<dbReference type="Pfam" id="PF00425">
    <property type="entry name" value="Chorismate_bind"/>
    <property type="match status" value="1"/>
</dbReference>
<dbReference type="PANTHER" id="PTHR43285">
    <property type="entry name" value="ANTHRANILATE PHOSPHORIBOSYLTRANSFERASE"/>
    <property type="match status" value="1"/>
</dbReference>
<dbReference type="Pfam" id="PF04715">
    <property type="entry name" value="Anth_synt_I_N"/>
    <property type="match status" value="1"/>
</dbReference>
<feature type="domain" description="Anthranilate synthase component I N-terminal" evidence="15">
    <location>
        <begin position="2"/>
        <end position="138"/>
    </location>
</feature>
<dbReference type="FunFam" id="3.40.1030.10:FF:000002">
    <property type="entry name" value="Anthranilate phosphoribosyltransferase"/>
    <property type="match status" value="1"/>
</dbReference>
<keyword evidence="5" id="KW-0328">Glycosyltransferase</keyword>
<dbReference type="InterPro" id="IPR005940">
    <property type="entry name" value="Anthranilate_Pribosyl_Tfrase"/>
</dbReference>
<evidence type="ECO:0000256" key="5">
    <source>
        <dbReference type="ARBA" id="ARBA00022676"/>
    </source>
</evidence>
<evidence type="ECO:0000256" key="2">
    <source>
        <dbReference type="ARBA" id="ARBA00004696"/>
    </source>
</evidence>
<dbReference type="InterPro" id="IPR013785">
    <property type="entry name" value="Aldolase_TIM"/>
</dbReference>
<feature type="domain" description="Glycosyl transferase family 3 N-terminal" evidence="14">
    <location>
        <begin position="407"/>
        <end position="465"/>
    </location>
</feature>
<dbReference type="AlphaFoldDB" id="A0A8J4WAV9"/>
<dbReference type="HAMAP" id="MF_00211">
    <property type="entry name" value="TrpD"/>
    <property type="match status" value="1"/>
</dbReference>
<evidence type="ECO:0000256" key="6">
    <source>
        <dbReference type="ARBA" id="ARBA00022679"/>
    </source>
</evidence>
<dbReference type="InterPro" id="IPR019999">
    <property type="entry name" value="Anth_synth_I-like"/>
</dbReference>
<evidence type="ECO:0000259" key="15">
    <source>
        <dbReference type="Pfam" id="PF04715"/>
    </source>
</evidence>
<dbReference type="Pfam" id="PF00218">
    <property type="entry name" value="IGPS"/>
    <property type="match status" value="1"/>
</dbReference>
<dbReference type="Gene3D" id="1.20.970.10">
    <property type="entry name" value="Transferase, Pyrimidine Nucleoside Phosphorylase, Chain C"/>
    <property type="match status" value="1"/>
</dbReference>
<dbReference type="InterPro" id="IPR036320">
    <property type="entry name" value="Glycosyl_Trfase_fam3_N_dom_sf"/>
</dbReference>
<dbReference type="GO" id="GO:0004425">
    <property type="term" value="F:indole-3-glycerol-phosphate synthase activity"/>
    <property type="evidence" value="ECO:0007669"/>
    <property type="project" value="UniProtKB-EC"/>
</dbReference>
<evidence type="ECO:0000259" key="13">
    <source>
        <dbReference type="Pfam" id="PF00591"/>
    </source>
</evidence>
<keyword evidence="4" id="KW-0028">Amino-acid biosynthesis</keyword>
<proteinExistence type="inferred from homology"/>
<dbReference type="SUPFAM" id="SSF51366">
    <property type="entry name" value="Ribulose-phoshate binding barrel"/>
    <property type="match status" value="1"/>
</dbReference>
<dbReference type="CDD" id="cd00331">
    <property type="entry name" value="IGPS"/>
    <property type="match status" value="1"/>
</dbReference>
<evidence type="ECO:0000259" key="12">
    <source>
        <dbReference type="Pfam" id="PF00425"/>
    </source>
</evidence>
<evidence type="ECO:0000313" key="17">
    <source>
        <dbReference type="Proteomes" id="UP000702964"/>
    </source>
</evidence>
<sequence length="905" mass="99215">METPIRIFRRYADNDRAFLLESVEGGIQWARYSFIGTDPFLMISAKKGRIVVEEAGQIRELPGKPIEELKALLRKYRSPKDDELPPFTGGAIGFFGYDLLQYYEKLPAHALDDLKMDDIRFMFCDQIIVFDHVKQQMLLVGNVHVKDGATDDDIRQAYALTSEKLEQAAERLQQQGPGENLNPRSIPGDVELGDIRSNLTKEQFIGNVEQAKEYIRAGDIFQVVLSQRFHIDTEVSPLHVYRVLRTLNPSPYMYYLKMDDEIIVGTSPEALVKVDGNRVETRPIAGTRPRGATEAEDRALAADLLQDEKERAEHLMLVDLGRNDLGRVSTFGSVKCDMFMEIERYSHVMHMVSNVTAGTVSGAPKLRAMEIIAELEKEARGAYAVMNEESERFATEVSHAEGMKNGLAKILEGSHLEQAEARDLMYSIMRGEATPAQIGGLLMGLRMKGETVDEITGFAEAMRGQGGRILTDGNGLLDTCGTGGSGIHKFNISTASAIIASAVSVRVAKHGNRSASGKAGSADVLEALGVNIHLDGEQARQCLDEIGICFCFAQVYHPSMKHAAAPRKELGVRTIFNMLGPLTNPAGADRQLLGLYDRSRTPMIAEVLNRLGLKRALVVASHDGLDEISISAPTQVSELRNGEVHTYDIDPRDMGLSLHPLESVLGGDAAQNAEIIKRIFQGERSAYRDVVLLNAGACIYVSGLANTIAEGVMMATEAVDSGKAAKKLDQLIHTTEAYSHGNSEYLQAIHQAVNIPLLRKDFIIDERQIAEARLLGADAVLLIASILTPEQMRQYLAFAKSLGLDALIEVHDRAELEQVLDIPQATLVGINNRNLKTFETSLNTTLDLMDLIPDGVTLISESGIDGPQPLESLIEAGVHGILVGEHLMRKDDVAAAVYELMGPKA</sequence>
<dbReference type="InterPro" id="IPR035902">
    <property type="entry name" value="Nuc_phospho_transferase"/>
</dbReference>
<evidence type="ECO:0000256" key="3">
    <source>
        <dbReference type="ARBA" id="ARBA00004907"/>
    </source>
</evidence>
<dbReference type="InterPro" id="IPR011060">
    <property type="entry name" value="RibuloseP-bd_barrel"/>
</dbReference>
<gene>
    <name evidence="16" type="ORF">G195_006985</name>
</gene>
<dbReference type="SUPFAM" id="SSF56322">
    <property type="entry name" value="ADC synthase"/>
    <property type="match status" value="1"/>
</dbReference>
<dbReference type="EMBL" id="AOFI03000197">
    <property type="protein sequence ID" value="KAF4319689.1"/>
    <property type="molecule type" value="Genomic_DNA"/>
</dbReference>
<dbReference type="SUPFAM" id="SSF52418">
    <property type="entry name" value="Nucleoside phosphorylase/phosphoribosyltransferase catalytic domain"/>
    <property type="match status" value="1"/>
</dbReference>
<comment type="caution">
    <text evidence="16">The sequence shown here is derived from an EMBL/GenBank/DDBJ whole genome shotgun (WGS) entry which is preliminary data.</text>
</comment>
<dbReference type="Gene3D" id="3.40.1030.10">
    <property type="entry name" value="Nucleoside phosphorylase/phosphoribosyltransferase catalytic domain"/>
    <property type="match status" value="1"/>
</dbReference>
<dbReference type="InterPro" id="IPR015890">
    <property type="entry name" value="Chorismate_C"/>
</dbReference>
<comment type="similarity">
    <text evidence="10">Belongs to the anthranilate phosphoribosyltransferase family.</text>
</comment>
<keyword evidence="9" id="KW-0456">Lyase</keyword>
<dbReference type="InterPro" id="IPR013798">
    <property type="entry name" value="Indole-3-glycerol_P_synth_dom"/>
</dbReference>
<name>A0A8J4WAV9_9STRA</name>
<dbReference type="PRINTS" id="PR00095">
    <property type="entry name" value="ANTSNTHASEI"/>
</dbReference>
<dbReference type="InterPro" id="IPR017459">
    <property type="entry name" value="Glycosyl_Trfase_fam3_N_dom"/>
</dbReference>
<evidence type="ECO:0000256" key="8">
    <source>
        <dbReference type="ARBA" id="ARBA00023141"/>
    </source>
</evidence>
<evidence type="ECO:0000256" key="4">
    <source>
        <dbReference type="ARBA" id="ARBA00022605"/>
    </source>
</evidence>
<feature type="domain" description="Indole-3-glycerol phosphate synthase" evidence="11">
    <location>
        <begin position="732"/>
        <end position="900"/>
    </location>
</feature>
<dbReference type="PANTHER" id="PTHR43285:SF2">
    <property type="entry name" value="ANTHRANILATE PHOSPHORIBOSYLTRANSFERASE"/>
    <property type="match status" value="1"/>
</dbReference>
<dbReference type="InterPro" id="IPR005801">
    <property type="entry name" value="ADC_synthase"/>
</dbReference>
<evidence type="ECO:0000256" key="10">
    <source>
        <dbReference type="ARBA" id="ARBA00061500"/>
    </source>
</evidence>
<comment type="catalytic activity">
    <reaction evidence="1">
        <text>1-(2-carboxyphenylamino)-1-deoxy-D-ribulose 5-phosphate + H(+) = (1S,2R)-1-C-(indol-3-yl)glycerol 3-phosphate + CO2 + H2O</text>
        <dbReference type="Rhea" id="RHEA:23476"/>
        <dbReference type="ChEBI" id="CHEBI:15377"/>
        <dbReference type="ChEBI" id="CHEBI:15378"/>
        <dbReference type="ChEBI" id="CHEBI:16526"/>
        <dbReference type="ChEBI" id="CHEBI:58613"/>
        <dbReference type="ChEBI" id="CHEBI:58866"/>
        <dbReference type="EC" id="4.1.1.48"/>
    </reaction>
</comment>
<dbReference type="NCBIfam" id="TIGR01245">
    <property type="entry name" value="trpD"/>
    <property type="match status" value="1"/>
</dbReference>
<feature type="domain" description="Glycosyl transferase family 3" evidence="13">
    <location>
        <begin position="475"/>
        <end position="725"/>
    </location>
</feature>
<dbReference type="Pfam" id="PF02885">
    <property type="entry name" value="Glycos_trans_3N"/>
    <property type="match status" value="1"/>
</dbReference>
<evidence type="ECO:0000259" key="11">
    <source>
        <dbReference type="Pfam" id="PF00218"/>
    </source>
</evidence>
<dbReference type="Gene3D" id="3.60.120.10">
    <property type="entry name" value="Anthranilate synthase"/>
    <property type="match status" value="1"/>
</dbReference>
<feature type="domain" description="Chorismate-utilising enzyme C-terminal" evidence="12">
    <location>
        <begin position="201"/>
        <end position="384"/>
    </location>
</feature>